<organism evidence="5">
    <name type="scientific">Telmatobacter sp. DSM 110680</name>
    <dbReference type="NCBI Taxonomy" id="3036704"/>
    <lineage>
        <taxon>Bacteria</taxon>
        <taxon>Pseudomonadati</taxon>
        <taxon>Acidobacteriota</taxon>
        <taxon>Terriglobia</taxon>
        <taxon>Terriglobales</taxon>
        <taxon>Acidobacteriaceae</taxon>
        <taxon>Telmatobacter</taxon>
    </lineage>
</organism>
<evidence type="ECO:0000256" key="2">
    <source>
        <dbReference type="ARBA" id="ARBA00022603"/>
    </source>
</evidence>
<dbReference type="RefSeq" id="WP_348264786.1">
    <property type="nucleotide sequence ID" value="NZ_CP121196.1"/>
</dbReference>
<dbReference type="GO" id="GO:0032259">
    <property type="term" value="P:methylation"/>
    <property type="evidence" value="ECO:0007669"/>
    <property type="project" value="UniProtKB-KW"/>
</dbReference>
<evidence type="ECO:0000313" key="5">
    <source>
        <dbReference type="EMBL" id="XBH19567.1"/>
    </source>
</evidence>
<dbReference type="GO" id="GO:0008168">
    <property type="term" value="F:methyltransferase activity"/>
    <property type="evidence" value="ECO:0007669"/>
    <property type="project" value="UniProtKB-UniRule"/>
</dbReference>
<evidence type="ECO:0000256" key="1">
    <source>
        <dbReference type="ARBA" id="ARBA00008138"/>
    </source>
</evidence>
<dbReference type="InterPro" id="IPR011610">
    <property type="entry name" value="SAM_mthyl_Trfase_ML2640-like"/>
</dbReference>
<gene>
    <name evidence="5" type="ORF">P8935_09655</name>
</gene>
<dbReference type="Gene3D" id="3.40.50.150">
    <property type="entry name" value="Vaccinia Virus protein VP39"/>
    <property type="match status" value="1"/>
</dbReference>
<dbReference type="EMBL" id="CP121196">
    <property type="protein sequence ID" value="XBH19567.1"/>
    <property type="molecule type" value="Genomic_DNA"/>
</dbReference>
<dbReference type="EC" id="2.1.1.-" evidence="4"/>
<evidence type="ECO:0000256" key="3">
    <source>
        <dbReference type="ARBA" id="ARBA00022679"/>
    </source>
</evidence>
<dbReference type="Pfam" id="PF04072">
    <property type="entry name" value="LCM"/>
    <property type="match status" value="1"/>
</dbReference>
<reference evidence="5" key="1">
    <citation type="submission" date="2023-03" db="EMBL/GenBank/DDBJ databases">
        <title>Edaphobacter sp.</title>
        <authorList>
            <person name="Huber K.J."/>
            <person name="Papendorf J."/>
            <person name="Pilke C."/>
            <person name="Bunk B."/>
            <person name="Sproeer C."/>
            <person name="Pester M."/>
        </authorList>
    </citation>
    <scope>NUCLEOTIDE SEQUENCE</scope>
    <source>
        <strain evidence="5">DSM 110680</strain>
    </source>
</reference>
<dbReference type="InterPro" id="IPR029063">
    <property type="entry name" value="SAM-dependent_MTases_sf"/>
</dbReference>
<comment type="similarity">
    <text evidence="1 4">Belongs to the UPF0677 family.</text>
</comment>
<keyword evidence="4" id="KW-0949">S-adenosyl-L-methionine</keyword>
<dbReference type="PANTHER" id="PTHR43619">
    <property type="entry name" value="S-ADENOSYL-L-METHIONINE-DEPENDENT METHYLTRANSFERASE YKTD-RELATED"/>
    <property type="match status" value="1"/>
</dbReference>
<dbReference type="SUPFAM" id="SSF53335">
    <property type="entry name" value="S-adenosyl-L-methionine-dependent methyltransferases"/>
    <property type="match status" value="1"/>
</dbReference>
<protein>
    <recommendedName>
        <fullName evidence="4">S-adenosyl-L-methionine-dependent methyltransferase</fullName>
        <ecNumber evidence="4">2.1.1.-</ecNumber>
    </recommendedName>
</protein>
<evidence type="ECO:0000256" key="4">
    <source>
        <dbReference type="RuleBase" id="RU362030"/>
    </source>
</evidence>
<comment type="function">
    <text evidence="4">Exhibits S-adenosyl-L-methionine-dependent methyltransferase activity.</text>
</comment>
<name>A0AAU7DN33_9BACT</name>
<dbReference type="NCBIfam" id="TIGR00027">
    <property type="entry name" value="mthyl_TIGR00027"/>
    <property type="match status" value="1"/>
</dbReference>
<keyword evidence="3 5" id="KW-0808">Transferase</keyword>
<dbReference type="AlphaFoldDB" id="A0AAU7DN33"/>
<dbReference type="InterPro" id="IPR007213">
    <property type="entry name" value="Ppm1/Ppm2/Tcmp"/>
</dbReference>
<sequence>MESGRASKTALGVAIRRAAHQMIDKPPVLDDPIALRLVGDGYPRLMERAMHSVGRDFRGFMAARSRYTEDQLAEAVACGVTQYVVLGAGLDTFAYRNPFSTLRVFEVDFPATQVWKRAMLAQAAIALPANLVFVALDFEHQTLADGLVEAGLDFTKRAFFGWLGVVPYLTLDAFRATLSVVARMPVGSAVTFDYAVAPETLSPIGRIAFDRLSERVAAAGEPFRLFFTPEDLEAELRREGFKRVEQVDSGRLNDLYFNDRADGLKLSPLGLGMLVTAGV</sequence>
<accession>A0AAU7DN33</accession>
<dbReference type="PANTHER" id="PTHR43619:SF2">
    <property type="entry name" value="S-ADENOSYL-L-METHIONINE-DEPENDENT METHYLTRANSFERASES SUPERFAMILY PROTEIN"/>
    <property type="match status" value="1"/>
</dbReference>
<keyword evidence="2 4" id="KW-0489">Methyltransferase</keyword>
<proteinExistence type="inferred from homology"/>